<dbReference type="AlphaFoldDB" id="A0A225VUE9"/>
<sequence>MENVLTKCEWIPQGASGFEHSNGSETKAEMMYIYFRKLMWRVLRWCGTKICTRRHGGFELGRTARRDDFGPRPMTKRIRMAALLMWFRSGGRIGPPFYGGSRNLHWGTDFDVECVCSAPTSAAEAFYRRLGEIDVPSINALRDRSYSQRAKDHGSPSLRAPLANWCMEDASLRFHSSETTPAVLQNLYHDPHTYCYKIPGVGDARSRQDR</sequence>
<accession>A0A225VUE9</accession>
<protein>
    <submittedName>
        <fullName evidence="1">Uncharacterized protein</fullName>
    </submittedName>
</protein>
<dbReference type="OrthoDB" id="168226at2759"/>
<dbReference type="Proteomes" id="UP000198211">
    <property type="component" value="Unassembled WGS sequence"/>
</dbReference>
<proteinExistence type="predicted"/>
<keyword evidence="2" id="KW-1185">Reference proteome</keyword>
<reference evidence="2" key="1">
    <citation type="submission" date="2017-03" db="EMBL/GenBank/DDBJ databases">
        <title>Phytopthora megakarya and P. palmivora, two closely related causual agents of cacao black pod achieved similar genome size and gene model numbers by different mechanisms.</title>
        <authorList>
            <person name="Ali S."/>
            <person name="Shao J."/>
            <person name="Larry D.J."/>
            <person name="Kronmiller B."/>
            <person name="Shen D."/>
            <person name="Strem M.D."/>
            <person name="Melnick R.L."/>
            <person name="Guiltinan M.J."/>
            <person name="Tyler B.M."/>
            <person name="Meinhardt L.W."/>
            <person name="Bailey B.A."/>
        </authorList>
    </citation>
    <scope>NUCLEOTIDE SEQUENCE [LARGE SCALE GENOMIC DNA]</scope>
    <source>
        <strain evidence="2">zdho120</strain>
    </source>
</reference>
<dbReference type="EMBL" id="NBNE01003243">
    <property type="protein sequence ID" value="OWZ08180.1"/>
    <property type="molecule type" value="Genomic_DNA"/>
</dbReference>
<organism evidence="1 2">
    <name type="scientific">Phytophthora megakarya</name>
    <dbReference type="NCBI Taxonomy" id="4795"/>
    <lineage>
        <taxon>Eukaryota</taxon>
        <taxon>Sar</taxon>
        <taxon>Stramenopiles</taxon>
        <taxon>Oomycota</taxon>
        <taxon>Peronosporomycetes</taxon>
        <taxon>Peronosporales</taxon>
        <taxon>Peronosporaceae</taxon>
        <taxon>Phytophthora</taxon>
    </lineage>
</organism>
<comment type="caution">
    <text evidence="1">The sequence shown here is derived from an EMBL/GenBank/DDBJ whole genome shotgun (WGS) entry which is preliminary data.</text>
</comment>
<gene>
    <name evidence="1" type="ORF">PHMEG_00019315</name>
</gene>
<evidence type="ECO:0000313" key="2">
    <source>
        <dbReference type="Proteomes" id="UP000198211"/>
    </source>
</evidence>
<evidence type="ECO:0000313" key="1">
    <source>
        <dbReference type="EMBL" id="OWZ08180.1"/>
    </source>
</evidence>
<name>A0A225VUE9_9STRA</name>